<evidence type="ECO:0000256" key="15">
    <source>
        <dbReference type="RuleBase" id="RU000589"/>
    </source>
</evidence>
<dbReference type="SUPFAM" id="SSF51126">
    <property type="entry name" value="Pectin lyase-like"/>
    <property type="match status" value="1"/>
</dbReference>
<keyword evidence="7 15" id="KW-0378">Hydrolase</keyword>
<comment type="catalytic activity">
    <reaction evidence="12 15">
        <text>[(1-&gt;4)-alpha-D-galacturonosyl methyl ester](n) + n H2O = [(1-&gt;4)-alpha-D-galacturonosyl](n) + n methanol + n H(+)</text>
        <dbReference type="Rhea" id="RHEA:22380"/>
        <dbReference type="Rhea" id="RHEA-COMP:14570"/>
        <dbReference type="Rhea" id="RHEA-COMP:14573"/>
        <dbReference type="ChEBI" id="CHEBI:15377"/>
        <dbReference type="ChEBI" id="CHEBI:15378"/>
        <dbReference type="ChEBI" id="CHEBI:17790"/>
        <dbReference type="ChEBI" id="CHEBI:140522"/>
        <dbReference type="ChEBI" id="CHEBI:140523"/>
        <dbReference type="EC" id="3.1.1.11"/>
    </reaction>
</comment>
<reference evidence="17 18" key="1">
    <citation type="submission" date="2017-07" db="EMBL/GenBank/DDBJ databases">
        <title>An improved, manually edited Actinidia chinensis var. chinensis (kiwifruit) genome highlights the challenges associated with draft genomes and gene prediction in plants.</title>
        <authorList>
            <person name="Pilkington S."/>
            <person name="Crowhurst R."/>
            <person name="Hilario E."/>
            <person name="Nardozza S."/>
            <person name="Fraser L."/>
            <person name="Peng Y."/>
            <person name="Gunaseelan K."/>
            <person name="Simpson R."/>
            <person name="Tahir J."/>
            <person name="Deroles S."/>
            <person name="Templeton K."/>
            <person name="Luo Z."/>
            <person name="Davy M."/>
            <person name="Cheng C."/>
            <person name="Mcneilage M."/>
            <person name="Scaglione D."/>
            <person name="Liu Y."/>
            <person name="Zhang Q."/>
            <person name="Datson P."/>
            <person name="De Silva N."/>
            <person name="Gardiner S."/>
            <person name="Bassett H."/>
            <person name="Chagne D."/>
            <person name="Mccallum J."/>
            <person name="Dzierzon H."/>
            <person name="Deng C."/>
            <person name="Wang Y.-Y."/>
            <person name="Barron N."/>
            <person name="Manako K."/>
            <person name="Bowen J."/>
            <person name="Foster T."/>
            <person name="Erridge Z."/>
            <person name="Tiffin H."/>
            <person name="Waite C."/>
            <person name="Davies K."/>
            <person name="Grierson E."/>
            <person name="Laing W."/>
            <person name="Kirk R."/>
            <person name="Chen X."/>
            <person name="Wood M."/>
            <person name="Montefiori M."/>
            <person name="Brummell D."/>
            <person name="Schwinn K."/>
            <person name="Catanach A."/>
            <person name="Fullerton C."/>
            <person name="Li D."/>
            <person name="Meiyalaghan S."/>
            <person name="Nieuwenhuizen N."/>
            <person name="Read N."/>
            <person name="Prakash R."/>
            <person name="Hunter D."/>
            <person name="Zhang H."/>
            <person name="Mckenzie M."/>
            <person name="Knabel M."/>
            <person name="Harris A."/>
            <person name="Allan A."/>
            <person name="Chen A."/>
            <person name="Janssen B."/>
            <person name="Plunkett B."/>
            <person name="Dwamena C."/>
            <person name="Voogd C."/>
            <person name="Leif D."/>
            <person name="Lafferty D."/>
            <person name="Souleyre E."/>
            <person name="Varkonyi-Gasic E."/>
            <person name="Gambi F."/>
            <person name="Hanley J."/>
            <person name="Yao J.-L."/>
            <person name="Cheung J."/>
            <person name="David K."/>
            <person name="Warren B."/>
            <person name="Marsh K."/>
            <person name="Snowden K."/>
            <person name="Lin-Wang K."/>
            <person name="Brian L."/>
            <person name="Martinez-Sanchez M."/>
            <person name="Wang M."/>
            <person name="Ileperuma N."/>
            <person name="Macnee N."/>
            <person name="Campin R."/>
            <person name="Mcatee P."/>
            <person name="Drummond R."/>
            <person name="Espley R."/>
            <person name="Ireland H."/>
            <person name="Wu R."/>
            <person name="Atkinson R."/>
            <person name="Karunairetnam S."/>
            <person name="Bulley S."/>
            <person name="Chunkath S."/>
            <person name="Hanley Z."/>
            <person name="Storey R."/>
            <person name="Thrimawithana A."/>
            <person name="Thomson S."/>
            <person name="David C."/>
            <person name="Testolin R."/>
        </authorList>
    </citation>
    <scope>NUCLEOTIDE SEQUENCE [LARGE SCALE GENOMIC DNA]</scope>
    <source>
        <strain evidence="18">cv. Red5</strain>
        <tissue evidence="17">Young leaf</tissue>
    </source>
</reference>
<keyword evidence="9" id="KW-1015">Disulfide bond</keyword>
<dbReference type="STRING" id="1590841.A0A2R6P489"/>
<comment type="similarity">
    <text evidence="4">In the C-terminal section; belongs to the pectinesterase family.</text>
</comment>
<gene>
    <name evidence="17" type="ORF">CEY00_Acc33085</name>
</gene>
<evidence type="ECO:0000256" key="6">
    <source>
        <dbReference type="ARBA" id="ARBA00022512"/>
    </source>
</evidence>
<dbReference type="PANTHER" id="PTHR31707">
    <property type="entry name" value="PECTINESTERASE"/>
    <property type="match status" value="1"/>
</dbReference>
<evidence type="ECO:0000313" key="18">
    <source>
        <dbReference type="Proteomes" id="UP000241394"/>
    </source>
</evidence>
<evidence type="ECO:0000256" key="14">
    <source>
        <dbReference type="PROSITE-ProRule" id="PRU10040"/>
    </source>
</evidence>
<dbReference type="GO" id="GO:0045490">
    <property type="term" value="P:pectin catabolic process"/>
    <property type="evidence" value="ECO:0007669"/>
    <property type="project" value="UniProtKB-UniRule"/>
</dbReference>
<dbReference type="Gene3D" id="2.160.20.10">
    <property type="entry name" value="Single-stranded right-handed beta-helix, Pectin lyase-like"/>
    <property type="match status" value="1"/>
</dbReference>
<dbReference type="Proteomes" id="UP000241394">
    <property type="component" value="Chromosome LG29"/>
</dbReference>
<proteinExistence type="inferred from homology"/>
<evidence type="ECO:0000256" key="7">
    <source>
        <dbReference type="ARBA" id="ARBA00022801"/>
    </source>
</evidence>
<dbReference type="Pfam" id="PF01095">
    <property type="entry name" value="Pectinesterase"/>
    <property type="match status" value="1"/>
</dbReference>
<comment type="pathway">
    <text evidence="2 15">Glycan metabolism; pectin degradation; 2-dehydro-3-deoxy-D-gluconate from pectin: step 1/5.</text>
</comment>
<dbReference type="InterPro" id="IPR011050">
    <property type="entry name" value="Pectin_lyase_fold/virulence"/>
</dbReference>
<evidence type="ECO:0000256" key="13">
    <source>
        <dbReference type="ARBA" id="ARBA00057335"/>
    </source>
</evidence>
<evidence type="ECO:0000256" key="10">
    <source>
        <dbReference type="ARBA" id="ARBA00023180"/>
    </source>
</evidence>
<keyword evidence="10" id="KW-0325">Glycoprotein</keyword>
<comment type="similarity">
    <text evidence="3">In the N-terminal section; belongs to the PMEI family.</text>
</comment>
<feature type="active site" evidence="14">
    <location>
        <position position="403"/>
    </location>
</feature>
<dbReference type="EC" id="3.1.1.11" evidence="5 15"/>
<dbReference type="NCBIfam" id="TIGR01614">
    <property type="entry name" value="PME_inhib"/>
    <property type="match status" value="1"/>
</dbReference>
<evidence type="ECO:0000259" key="16">
    <source>
        <dbReference type="SMART" id="SM00856"/>
    </source>
</evidence>
<protein>
    <recommendedName>
        <fullName evidence="5 15">Pectinesterase</fullName>
        <ecNumber evidence="5 15">3.1.1.11</ecNumber>
    </recommendedName>
</protein>
<name>A0A2R6P489_ACTCC</name>
<evidence type="ECO:0000256" key="1">
    <source>
        <dbReference type="ARBA" id="ARBA00004191"/>
    </source>
</evidence>
<dbReference type="InterPro" id="IPR033131">
    <property type="entry name" value="Pectinesterase_Asp_AS"/>
</dbReference>
<feature type="chain" id="PRO_5015212789" description="Pectinesterase" evidence="15">
    <location>
        <begin position="22"/>
        <end position="573"/>
    </location>
</feature>
<evidence type="ECO:0000256" key="3">
    <source>
        <dbReference type="ARBA" id="ARBA00006027"/>
    </source>
</evidence>
<feature type="domain" description="Pectinesterase inhibitor" evidence="16">
    <location>
        <begin position="47"/>
        <end position="198"/>
    </location>
</feature>
<dbReference type="EMBL" id="NKQK01000029">
    <property type="protein sequence ID" value="PSR85102.1"/>
    <property type="molecule type" value="Genomic_DNA"/>
</dbReference>
<dbReference type="InParanoid" id="A0A2R6P489"/>
<dbReference type="OrthoDB" id="2019149at2759"/>
<dbReference type="InterPro" id="IPR006501">
    <property type="entry name" value="Pectinesterase_inhib_dom"/>
</dbReference>
<evidence type="ECO:0000256" key="11">
    <source>
        <dbReference type="ARBA" id="ARBA00023316"/>
    </source>
</evidence>
<dbReference type="SUPFAM" id="SSF101148">
    <property type="entry name" value="Plant invertase/pectin methylesterase inhibitor"/>
    <property type="match status" value="1"/>
</dbReference>
<accession>A0A2R6P489</accession>
<dbReference type="GO" id="GO:0030599">
    <property type="term" value="F:pectinesterase activity"/>
    <property type="evidence" value="ECO:0007669"/>
    <property type="project" value="UniProtKB-UniRule"/>
</dbReference>
<reference evidence="18" key="2">
    <citation type="journal article" date="2018" name="BMC Genomics">
        <title>A manually annotated Actinidia chinensis var. chinensis (kiwifruit) genome highlights the challenges associated with draft genomes and gene prediction in plants.</title>
        <authorList>
            <person name="Pilkington S.M."/>
            <person name="Crowhurst R."/>
            <person name="Hilario E."/>
            <person name="Nardozza S."/>
            <person name="Fraser L."/>
            <person name="Peng Y."/>
            <person name="Gunaseelan K."/>
            <person name="Simpson R."/>
            <person name="Tahir J."/>
            <person name="Deroles S.C."/>
            <person name="Templeton K."/>
            <person name="Luo Z."/>
            <person name="Davy M."/>
            <person name="Cheng C."/>
            <person name="McNeilage M."/>
            <person name="Scaglione D."/>
            <person name="Liu Y."/>
            <person name="Zhang Q."/>
            <person name="Datson P."/>
            <person name="De Silva N."/>
            <person name="Gardiner S.E."/>
            <person name="Bassett H."/>
            <person name="Chagne D."/>
            <person name="McCallum J."/>
            <person name="Dzierzon H."/>
            <person name="Deng C."/>
            <person name="Wang Y.Y."/>
            <person name="Barron L."/>
            <person name="Manako K."/>
            <person name="Bowen J."/>
            <person name="Foster T.M."/>
            <person name="Erridge Z.A."/>
            <person name="Tiffin H."/>
            <person name="Waite C.N."/>
            <person name="Davies K.M."/>
            <person name="Grierson E.P."/>
            <person name="Laing W.A."/>
            <person name="Kirk R."/>
            <person name="Chen X."/>
            <person name="Wood M."/>
            <person name="Montefiori M."/>
            <person name="Brummell D.A."/>
            <person name="Schwinn K.E."/>
            <person name="Catanach A."/>
            <person name="Fullerton C."/>
            <person name="Li D."/>
            <person name="Meiyalaghan S."/>
            <person name="Nieuwenhuizen N."/>
            <person name="Read N."/>
            <person name="Prakash R."/>
            <person name="Hunter D."/>
            <person name="Zhang H."/>
            <person name="McKenzie M."/>
            <person name="Knabel M."/>
            <person name="Harris A."/>
            <person name="Allan A.C."/>
            <person name="Gleave A."/>
            <person name="Chen A."/>
            <person name="Janssen B.J."/>
            <person name="Plunkett B."/>
            <person name="Ampomah-Dwamena C."/>
            <person name="Voogd C."/>
            <person name="Leif D."/>
            <person name="Lafferty D."/>
            <person name="Souleyre E.J.F."/>
            <person name="Varkonyi-Gasic E."/>
            <person name="Gambi F."/>
            <person name="Hanley J."/>
            <person name="Yao J.L."/>
            <person name="Cheung J."/>
            <person name="David K.M."/>
            <person name="Warren B."/>
            <person name="Marsh K."/>
            <person name="Snowden K.C."/>
            <person name="Lin-Wang K."/>
            <person name="Brian L."/>
            <person name="Martinez-Sanchez M."/>
            <person name="Wang M."/>
            <person name="Ileperuma N."/>
            <person name="Macnee N."/>
            <person name="Campin R."/>
            <person name="McAtee P."/>
            <person name="Drummond R.S.M."/>
            <person name="Espley R.V."/>
            <person name="Ireland H.S."/>
            <person name="Wu R."/>
            <person name="Atkinson R.G."/>
            <person name="Karunairetnam S."/>
            <person name="Bulley S."/>
            <person name="Chunkath S."/>
            <person name="Hanley Z."/>
            <person name="Storey R."/>
            <person name="Thrimawithana A.H."/>
            <person name="Thomson S."/>
            <person name="David C."/>
            <person name="Testolin R."/>
            <person name="Huang H."/>
            <person name="Hellens R.P."/>
            <person name="Schaffer R.J."/>
        </authorList>
    </citation>
    <scope>NUCLEOTIDE SEQUENCE [LARGE SCALE GENOMIC DNA]</scope>
    <source>
        <strain evidence="18">cv. Red5</strain>
    </source>
</reference>
<dbReference type="GO" id="GO:0004857">
    <property type="term" value="F:enzyme inhibitor activity"/>
    <property type="evidence" value="ECO:0007669"/>
    <property type="project" value="InterPro"/>
</dbReference>
<dbReference type="FunFam" id="1.20.140.40:FF:000001">
    <property type="entry name" value="Pectinesterase"/>
    <property type="match status" value="1"/>
</dbReference>
<evidence type="ECO:0000256" key="9">
    <source>
        <dbReference type="ARBA" id="ARBA00023157"/>
    </source>
</evidence>
<dbReference type="Pfam" id="PF04043">
    <property type="entry name" value="PMEI"/>
    <property type="match status" value="1"/>
</dbReference>
<keyword evidence="8 15" id="KW-0063">Aspartyl esterase</keyword>
<keyword evidence="15" id="KW-0732">Signal</keyword>
<comment type="subcellular location">
    <subcellularLocation>
        <location evidence="1 15">Secreted</location>
        <location evidence="1 15">Cell wall</location>
    </subcellularLocation>
</comment>
<dbReference type="GO" id="GO:0042545">
    <property type="term" value="P:cell wall modification"/>
    <property type="evidence" value="ECO:0007669"/>
    <property type="project" value="UniProtKB-UniRule"/>
</dbReference>
<keyword evidence="11 15" id="KW-0961">Cell wall biogenesis/degradation</keyword>
<comment type="function">
    <text evidence="13 15">Acts in the modification of cell walls via demethylesterification of cell wall pectin.</text>
</comment>
<dbReference type="InterPro" id="IPR012334">
    <property type="entry name" value="Pectin_lyas_fold"/>
</dbReference>
<dbReference type="InterPro" id="IPR000070">
    <property type="entry name" value="Pectinesterase_cat"/>
</dbReference>
<dbReference type="PROSITE" id="PS00800">
    <property type="entry name" value="PECTINESTERASE_1"/>
    <property type="match status" value="1"/>
</dbReference>
<dbReference type="InterPro" id="IPR018040">
    <property type="entry name" value="Pectinesterase_Tyr_AS"/>
</dbReference>
<evidence type="ECO:0000256" key="5">
    <source>
        <dbReference type="ARBA" id="ARBA00013229"/>
    </source>
</evidence>
<dbReference type="Gene3D" id="1.20.140.40">
    <property type="entry name" value="Invertase/pectin methylesterase inhibitor family protein"/>
    <property type="match status" value="1"/>
</dbReference>
<evidence type="ECO:0000313" key="17">
    <source>
        <dbReference type="EMBL" id="PSR85102.1"/>
    </source>
</evidence>
<dbReference type="PROSITE" id="PS00503">
    <property type="entry name" value="PECTINESTERASE_2"/>
    <property type="match status" value="1"/>
</dbReference>
<dbReference type="SMART" id="SM00856">
    <property type="entry name" value="PMEI"/>
    <property type="match status" value="1"/>
</dbReference>
<feature type="signal peptide" evidence="15">
    <location>
        <begin position="1"/>
        <end position="21"/>
    </location>
</feature>
<dbReference type="FunFam" id="2.160.20.10:FF:000001">
    <property type="entry name" value="Pectinesterase"/>
    <property type="match status" value="1"/>
</dbReference>
<evidence type="ECO:0000256" key="12">
    <source>
        <dbReference type="ARBA" id="ARBA00047928"/>
    </source>
</evidence>
<dbReference type="UniPathway" id="UPA00545">
    <property type="reaction ID" value="UER00823"/>
</dbReference>
<comment type="caution">
    <text evidence="17">The sequence shown here is derived from an EMBL/GenBank/DDBJ whole genome shotgun (WGS) entry which is preliminary data.</text>
</comment>
<keyword evidence="6 15" id="KW-0134">Cell wall</keyword>
<evidence type="ECO:0000256" key="2">
    <source>
        <dbReference type="ARBA" id="ARBA00005184"/>
    </source>
</evidence>
<keyword evidence="18" id="KW-1185">Reference proteome</keyword>
<dbReference type="Gramene" id="PSR85102">
    <property type="protein sequence ID" value="PSR85102"/>
    <property type="gene ID" value="CEY00_Acc33085"/>
</dbReference>
<keyword evidence="15" id="KW-0964">Secreted</keyword>
<dbReference type="CDD" id="cd15798">
    <property type="entry name" value="PMEI-like_3"/>
    <property type="match status" value="1"/>
</dbReference>
<evidence type="ECO:0000256" key="4">
    <source>
        <dbReference type="ARBA" id="ARBA00007786"/>
    </source>
</evidence>
<evidence type="ECO:0000256" key="8">
    <source>
        <dbReference type="ARBA" id="ARBA00023085"/>
    </source>
</evidence>
<sequence length="573" mass="62521">MAKKVAIIAVSSILLVAMVVAIAVGVTHKGNQGSGGDASTGGAQVSTTSKAVQQLCQPTDYKTTCENALSAAGNTSDPKTLIKIAFNVTVKHVKEAIRNSSFLQKAVKDPRVHDALENCRELLEYSINDLQRSFNQVDTFEFSQMNTYIADIKTWLSGAITYQQTCLDGFDNTTGDTGEQMKKYLQLSSELSSNGLAIVTEMSKVLGSYNLSSLGTSRKLLSGEPEVGADGYPSWLNGGRRGLLQTTPATVKPNVVVAQDGSGKYKTINEALKEIPKISSNPFIIYIKAGVYKENVNITKYMNNVLLIGDGPTKTKITGNRSFVGGYNTFRTATVSVDGDQFMAKDIGFENSAGGEMHQAVALRMSSDLSIMYNCQIDGYQDTLYAHVHRQFYRDCTISGTIDFIFGNAAVVFQNCKMVVRKPNENQNCMVTAQGRTDKRGTTGIVLQNCTITADPEFVAGQAKLQYKAYLGRPWKNFSRTVVMQSQIDNLIDPEGWAPWIGSLYLDTIWYVEINNRGPGAAQTKRVKWPGIQKLSPQASAQVAADFTAAKFINGDTWIPVTKVPYVSGMMNV</sequence>
<dbReference type="OMA" id="AYQQTCM"/>
<dbReference type="InterPro" id="IPR035513">
    <property type="entry name" value="Invertase/methylesterase_inhib"/>
</dbReference>
<dbReference type="AlphaFoldDB" id="A0A2R6P489"/>
<organism evidence="17 18">
    <name type="scientific">Actinidia chinensis var. chinensis</name>
    <name type="common">Chinese soft-hair kiwi</name>
    <dbReference type="NCBI Taxonomy" id="1590841"/>
    <lineage>
        <taxon>Eukaryota</taxon>
        <taxon>Viridiplantae</taxon>
        <taxon>Streptophyta</taxon>
        <taxon>Embryophyta</taxon>
        <taxon>Tracheophyta</taxon>
        <taxon>Spermatophyta</taxon>
        <taxon>Magnoliopsida</taxon>
        <taxon>eudicotyledons</taxon>
        <taxon>Gunneridae</taxon>
        <taxon>Pentapetalae</taxon>
        <taxon>asterids</taxon>
        <taxon>Ericales</taxon>
        <taxon>Actinidiaceae</taxon>
        <taxon>Actinidia</taxon>
    </lineage>
</organism>